<dbReference type="PROSITE" id="PS50280">
    <property type="entry name" value="SET"/>
    <property type="match status" value="1"/>
</dbReference>
<reference evidence="3 4" key="1">
    <citation type="submission" date="2023-01" db="EMBL/GenBank/DDBJ databases">
        <title>Analysis of 21 Apiospora genomes using comparative genomics revels a genus with tremendous synthesis potential of carbohydrate active enzymes and secondary metabolites.</title>
        <authorList>
            <person name="Sorensen T."/>
        </authorList>
    </citation>
    <scope>NUCLEOTIDE SEQUENCE [LARGE SCALE GENOMIC DNA]</scope>
    <source>
        <strain evidence="3 4">CBS 114990</strain>
    </source>
</reference>
<dbReference type="PANTHER" id="PTHR47332:SF2">
    <property type="entry name" value="SET-6"/>
    <property type="match status" value="1"/>
</dbReference>
<keyword evidence="4" id="KW-1185">Reference proteome</keyword>
<dbReference type="InterPro" id="IPR053185">
    <property type="entry name" value="SET_domain_protein"/>
</dbReference>
<proteinExistence type="predicted"/>
<accession>A0ABR1VVY1</accession>
<dbReference type="RefSeq" id="XP_066666355.1">
    <property type="nucleotide sequence ID" value="XM_066814393.1"/>
</dbReference>
<organism evidence="3 4">
    <name type="scientific">Apiospora hydei</name>
    <dbReference type="NCBI Taxonomy" id="1337664"/>
    <lineage>
        <taxon>Eukaryota</taxon>
        <taxon>Fungi</taxon>
        <taxon>Dikarya</taxon>
        <taxon>Ascomycota</taxon>
        <taxon>Pezizomycotina</taxon>
        <taxon>Sordariomycetes</taxon>
        <taxon>Xylariomycetidae</taxon>
        <taxon>Amphisphaeriales</taxon>
        <taxon>Apiosporaceae</taxon>
        <taxon>Apiospora</taxon>
    </lineage>
</organism>
<protein>
    <recommendedName>
        <fullName evidence="2">SET domain-containing protein</fullName>
    </recommendedName>
</protein>
<feature type="region of interest" description="Disordered" evidence="1">
    <location>
        <begin position="320"/>
        <end position="343"/>
    </location>
</feature>
<dbReference type="InterPro" id="IPR011990">
    <property type="entry name" value="TPR-like_helical_dom_sf"/>
</dbReference>
<dbReference type="Pfam" id="PF00856">
    <property type="entry name" value="SET"/>
    <property type="match status" value="1"/>
</dbReference>
<dbReference type="GeneID" id="92047453"/>
<feature type="domain" description="SET" evidence="2">
    <location>
        <begin position="8"/>
        <end position="156"/>
    </location>
</feature>
<feature type="compositionally biased region" description="Acidic residues" evidence="1">
    <location>
        <begin position="322"/>
        <end position="343"/>
    </location>
</feature>
<evidence type="ECO:0000313" key="4">
    <source>
        <dbReference type="Proteomes" id="UP001433268"/>
    </source>
</evidence>
<dbReference type="Gene3D" id="2.170.270.10">
    <property type="entry name" value="SET domain"/>
    <property type="match status" value="1"/>
</dbReference>
<dbReference type="InterPro" id="IPR046341">
    <property type="entry name" value="SET_dom_sf"/>
</dbReference>
<dbReference type="CDD" id="cd20071">
    <property type="entry name" value="SET_SMYD"/>
    <property type="match status" value="1"/>
</dbReference>
<evidence type="ECO:0000313" key="3">
    <source>
        <dbReference type="EMBL" id="KAK8075415.1"/>
    </source>
</evidence>
<sequence>MDCQPTGNHMGTRQGVSLIVKSGNGVVAASKITKGTRIHAESPFITLPKLDEAPNAKALNHVVLKQLRSASRDDQRAFFSLGNIHGKTLPIPLGIVQTNALAYGPGGEGGVFLTGSQFNHDCLPSARTKWNGDLLKMTVHALRDIEPGEEITITYINLETYDVRQKTLEDGFQFTCSCETCTLPEDICKEMDADIMEIKAIDGFLKSTTVPLEVSLRFAYRQRYLIESNALDRAHAPDTYEFASQLAAVHKDYIRAKLFSERHLDIAMTEGGRDHPDTRQQRDMDYYLGSLLEQHHGPAVPYHFSVLDLEDWLWMQHLPEVESSEDGSSEDGEPSDEEREVLE</sequence>
<evidence type="ECO:0000256" key="1">
    <source>
        <dbReference type="SAM" id="MobiDB-lite"/>
    </source>
</evidence>
<dbReference type="Proteomes" id="UP001433268">
    <property type="component" value="Unassembled WGS sequence"/>
</dbReference>
<dbReference type="SUPFAM" id="SSF82199">
    <property type="entry name" value="SET domain"/>
    <property type="match status" value="1"/>
</dbReference>
<dbReference type="PANTHER" id="PTHR47332">
    <property type="entry name" value="SET DOMAIN-CONTAINING PROTEIN 5"/>
    <property type="match status" value="1"/>
</dbReference>
<dbReference type="InterPro" id="IPR001214">
    <property type="entry name" value="SET_dom"/>
</dbReference>
<gene>
    <name evidence="3" type="ORF">PG997_010078</name>
</gene>
<evidence type="ECO:0000259" key="2">
    <source>
        <dbReference type="PROSITE" id="PS50280"/>
    </source>
</evidence>
<name>A0ABR1VVY1_9PEZI</name>
<dbReference type="EMBL" id="JAQQWN010000007">
    <property type="protein sequence ID" value="KAK8075415.1"/>
    <property type="molecule type" value="Genomic_DNA"/>
</dbReference>
<comment type="caution">
    <text evidence="3">The sequence shown here is derived from an EMBL/GenBank/DDBJ whole genome shotgun (WGS) entry which is preliminary data.</text>
</comment>
<dbReference type="Gene3D" id="1.25.40.10">
    <property type="entry name" value="Tetratricopeptide repeat domain"/>
    <property type="match status" value="1"/>
</dbReference>